<dbReference type="Pfam" id="PF03259">
    <property type="entry name" value="Robl_LC7"/>
    <property type="match status" value="1"/>
</dbReference>
<proteinExistence type="predicted"/>
<reference evidence="3 4" key="1">
    <citation type="journal article" date="2021" name="Microbiol. Resour. Announc.">
        <title>Draft Genome Sequence of Coralloluteibacterium stylophorae LMG 29479T.</title>
        <authorList>
            <person name="Karlyshev A.V."/>
            <person name="Kudryashova E.B."/>
            <person name="Ariskina E.V."/>
            <person name="Conroy A.P."/>
            <person name="Abidueva E.Y."/>
        </authorList>
    </citation>
    <scope>NUCLEOTIDE SEQUENCE [LARGE SCALE GENOMIC DNA]</scope>
    <source>
        <strain evidence="3 4">LMG 29479</strain>
    </source>
</reference>
<evidence type="ECO:0000259" key="1">
    <source>
        <dbReference type="SMART" id="SM00960"/>
    </source>
</evidence>
<accession>A0A8J8AYD3</accession>
<gene>
    <name evidence="3" type="ORF">KB893_018015</name>
    <name evidence="2" type="ORF">KB893_10645</name>
</gene>
<dbReference type="SMART" id="SM00960">
    <property type="entry name" value="Robl_LC7"/>
    <property type="match status" value="1"/>
</dbReference>
<dbReference type="EMBL" id="JAGQFT010000088">
    <property type="protein sequence ID" value="MBR0562970.1"/>
    <property type="molecule type" value="Genomic_DNA"/>
</dbReference>
<comment type="caution">
    <text evidence="2">The sequence shown here is derived from an EMBL/GenBank/DDBJ whole genome shotgun (WGS) entry which is preliminary data.</text>
</comment>
<reference evidence="2" key="2">
    <citation type="submission" date="2021-04" db="EMBL/GenBank/DDBJ databases">
        <authorList>
            <person name="Karlyshev A.V."/>
        </authorList>
    </citation>
    <scope>NUCLEOTIDE SEQUENCE</scope>
    <source>
        <strain evidence="2">LMG 29479</strain>
    </source>
</reference>
<name>A0A8J8AYD3_9GAMM</name>
<feature type="domain" description="Roadblock/LAMTOR2" evidence="1">
    <location>
        <begin position="13"/>
        <end position="108"/>
    </location>
</feature>
<organism evidence="2">
    <name type="scientific">Coralloluteibacterium stylophorae</name>
    <dbReference type="NCBI Taxonomy" id="1776034"/>
    <lineage>
        <taxon>Bacteria</taxon>
        <taxon>Pseudomonadati</taxon>
        <taxon>Pseudomonadota</taxon>
        <taxon>Gammaproteobacteria</taxon>
        <taxon>Lysobacterales</taxon>
        <taxon>Lysobacteraceae</taxon>
        <taxon>Coralloluteibacterium</taxon>
    </lineage>
</organism>
<dbReference type="EMBL" id="JAGQFT020000021">
    <property type="protein sequence ID" value="MBS7459029.1"/>
    <property type="molecule type" value="Genomic_DNA"/>
</dbReference>
<dbReference type="AlphaFoldDB" id="A0A8J8AYD3"/>
<dbReference type="Gene3D" id="3.30.450.30">
    <property type="entry name" value="Dynein light chain 2a, cytoplasmic"/>
    <property type="match status" value="1"/>
</dbReference>
<evidence type="ECO:0000313" key="3">
    <source>
        <dbReference type="EMBL" id="MBS7459029.1"/>
    </source>
</evidence>
<dbReference type="Proteomes" id="UP000675747">
    <property type="component" value="Unassembled WGS sequence"/>
</dbReference>
<evidence type="ECO:0000313" key="4">
    <source>
        <dbReference type="Proteomes" id="UP000675747"/>
    </source>
</evidence>
<keyword evidence="4" id="KW-1185">Reference proteome</keyword>
<protein>
    <submittedName>
        <fullName evidence="2">Roadblock/LC7 domain-containing protein</fullName>
    </submittedName>
</protein>
<dbReference type="InterPro" id="IPR004942">
    <property type="entry name" value="Roadblock/LAMTOR2_dom"/>
</dbReference>
<dbReference type="RefSeq" id="WP_211926892.1">
    <property type="nucleotide sequence ID" value="NZ_JAGQFT020000021.1"/>
</dbReference>
<evidence type="ECO:0000313" key="2">
    <source>
        <dbReference type="EMBL" id="MBR0562970.1"/>
    </source>
</evidence>
<dbReference type="SUPFAM" id="SSF103196">
    <property type="entry name" value="Roadblock/LC7 domain"/>
    <property type="match status" value="1"/>
</dbReference>
<sequence length="133" mass="13562">MSTPSKTEQYVCERLLEDLVQGERGVDVALVATVDGLHIASAARGESAVDPARFAAMASSLLALSARLAADAALGASRSVSIDTESGRVLLMAIPSPTRPRVLLTLSSASATLGALIVATRQCAEAIASRVAG</sequence>